<gene>
    <name evidence="3" type="ORF">TGRH88_061890</name>
</gene>
<feature type="region of interest" description="Disordered" evidence="1">
    <location>
        <begin position="265"/>
        <end position="294"/>
    </location>
</feature>
<dbReference type="EMBL" id="JAAUHK010000197">
    <property type="protein sequence ID" value="KAF4638581.1"/>
    <property type="molecule type" value="Genomic_DNA"/>
</dbReference>
<proteinExistence type="predicted"/>
<feature type="region of interest" description="Disordered" evidence="1">
    <location>
        <begin position="128"/>
        <end position="160"/>
    </location>
</feature>
<comment type="caution">
    <text evidence="3">The sequence shown here is derived from an EMBL/GenBank/DDBJ whole genome shotgun (WGS) entry which is preliminary data.</text>
</comment>
<accession>A0A7J6JWV9</accession>
<protein>
    <recommendedName>
        <fullName evidence="5">EF-hand domain-containing protein</fullName>
    </recommendedName>
</protein>
<name>A0A7J6JWV9_TOXGO</name>
<feature type="compositionally biased region" description="Basic and acidic residues" evidence="1">
    <location>
        <begin position="64"/>
        <end position="75"/>
    </location>
</feature>
<dbReference type="AlphaFoldDB" id="A0A7J6JWV9"/>
<sequence length="294" mass="31250">MFSFSFSLVLASQVVCAVVPQLFDCSAFMARAENIAKEAADAAARAEIEELQGLTGGKSRRKQSTKENETYKVDGLDDSEQVDAPDKETVEKTLIHLFTVIDDKRRGVIPVQAFISAVRFWAAGASGNAPVTSRYSPAQQLSGTRPDSPSPAVVAGPGGSSLGLRPASAVEPNGKAFGPGGPSTFGLQGGSPGSAAAAAERRYADVVASCRLSVEEITGFLAEVEVDEHHQEVAYQEHIKTWVPIVFEMRKSPVYFQLIHTQVDSAASADRDGTPPDLDADAEALEEESSHAKK</sequence>
<feature type="region of interest" description="Disordered" evidence="1">
    <location>
        <begin position="55"/>
        <end position="85"/>
    </location>
</feature>
<evidence type="ECO:0008006" key="5">
    <source>
        <dbReference type="Google" id="ProtNLM"/>
    </source>
</evidence>
<feature type="chain" id="PRO_5029719551" description="EF-hand domain-containing protein" evidence="2">
    <location>
        <begin position="18"/>
        <end position="294"/>
    </location>
</feature>
<keyword evidence="2" id="KW-0732">Signal</keyword>
<feature type="signal peptide" evidence="2">
    <location>
        <begin position="1"/>
        <end position="17"/>
    </location>
</feature>
<evidence type="ECO:0000256" key="2">
    <source>
        <dbReference type="SAM" id="SignalP"/>
    </source>
</evidence>
<evidence type="ECO:0000313" key="3">
    <source>
        <dbReference type="EMBL" id="KAF4638581.1"/>
    </source>
</evidence>
<reference evidence="3 4" key="1">
    <citation type="submission" date="2020-03" db="EMBL/GenBank/DDBJ databases">
        <title>Genome sequence of Toxoplasma gondii RH-88 strain.</title>
        <authorList>
            <person name="Lorenzi H.A."/>
            <person name="Venepally P."/>
            <person name="Rozenberg A."/>
            <person name="Sibley D."/>
        </authorList>
    </citation>
    <scope>NUCLEOTIDE SEQUENCE [LARGE SCALE GENOMIC DNA]</scope>
    <source>
        <strain evidence="3 4">RH-88</strain>
    </source>
</reference>
<feature type="compositionally biased region" description="Acidic residues" evidence="1">
    <location>
        <begin position="278"/>
        <end position="287"/>
    </location>
</feature>
<dbReference type="Proteomes" id="UP000557509">
    <property type="component" value="Unassembled WGS sequence"/>
</dbReference>
<evidence type="ECO:0000256" key="1">
    <source>
        <dbReference type="SAM" id="MobiDB-lite"/>
    </source>
</evidence>
<organism evidence="3 4">
    <name type="scientific">Toxoplasma gondii</name>
    <dbReference type="NCBI Taxonomy" id="5811"/>
    <lineage>
        <taxon>Eukaryota</taxon>
        <taxon>Sar</taxon>
        <taxon>Alveolata</taxon>
        <taxon>Apicomplexa</taxon>
        <taxon>Conoidasida</taxon>
        <taxon>Coccidia</taxon>
        <taxon>Eucoccidiorida</taxon>
        <taxon>Eimeriorina</taxon>
        <taxon>Sarcocystidae</taxon>
        <taxon>Toxoplasma</taxon>
    </lineage>
</organism>
<feature type="compositionally biased region" description="Polar residues" evidence="1">
    <location>
        <begin position="129"/>
        <end position="147"/>
    </location>
</feature>
<dbReference type="VEuPathDB" id="ToxoDB:TGME49_247850"/>
<evidence type="ECO:0000313" key="4">
    <source>
        <dbReference type="Proteomes" id="UP000557509"/>
    </source>
</evidence>
<keyword evidence="4" id="KW-1185">Reference proteome</keyword>